<sequence>TAHYPQRKILRAAARNNTFASMFGQIIEPQIKVASRFNGDRAMCPTRRETLAPRIGQTVSGEKKTIVNVEGYTQTVTVERCDANAECFKGGTFSGQDNFECRTHYVNIGMVVYNKDGSIGIEHFPVAAGCYCS</sequence>
<dbReference type="SUPFAM" id="SSF57501">
    <property type="entry name" value="Cystine-knot cytokines"/>
    <property type="match status" value="1"/>
</dbReference>
<dbReference type="GO" id="GO:0021556">
    <property type="term" value="P:central nervous system formation"/>
    <property type="evidence" value="ECO:0007669"/>
    <property type="project" value="TreeGrafter"/>
</dbReference>
<dbReference type="PANTHER" id="PTHR23199">
    <property type="entry name" value="NEUROTROPHIN 1-RELATED"/>
    <property type="match status" value="1"/>
</dbReference>
<evidence type="ECO:0000256" key="2">
    <source>
        <dbReference type="ARBA" id="ARBA00023157"/>
    </source>
</evidence>
<keyword evidence="1" id="KW-0732">Signal</keyword>
<dbReference type="Pfam" id="PF16077">
    <property type="entry name" value="Spaetzle"/>
    <property type="match status" value="1"/>
</dbReference>
<keyword evidence="2" id="KW-1015">Disulfide bond</keyword>
<keyword evidence="3" id="KW-0325">Glycoprotein</keyword>
<dbReference type="Gene3D" id="2.10.90.10">
    <property type="entry name" value="Cystine-knot cytokines"/>
    <property type="match status" value="1"/>
</dbReference>
<evidence type="ECO:0000313" key="5">
    <source>
        <dbReference type="EMBL" id="KRT81514.1"/>
    </source>
</evidence>
<evidence type="ECO:0000256" key="1">
    <source>
        <dbReference type="ARBA" id="ARBA00022729"/>
    </source>
</evidence>
<feature type="non-terminal residue" evidence="5">
    <location>
        <position position="133"/>
    </location>
</feature>
<dbReference type="AlphaFoldDB" id="A0A0T6B2B0"/>
<dbReference type="GO" id="GO:0045087">
    <property type="term" value="P:innate immune response"/>
    <property type="evidence" value="ECO:0007669"/>
    <property type="project" value="TreeGrafter"/>
</dbReference>
<dbReference type="EMBL" id="LJIG01016134">
    <property type="protein sequence ID" value="KRT81514.1"/>
    <property type="molecule type" value="Genomic_DNA"/>
</dbReference>
<evidence type="ECO:0000313" key="6">
    <source>
        <dbReference type="Proteomes" id="UP000051574"/>
    </source>
</evidence>
<feature type="non-terminal residue" evidence="5">
    <location>
        <position position="1"/>
    </location>
</feature>
<dbReference type="PANTHER" id="PTHR23199:SF12">
    <property type="entry name" value="NEUROTROPHIN 1-RELATED"/>
    <property type="match status" value="1"/>
</dbReference>
<proteinExistence type="predicted"/>
<dbReference type="GO" id="GO:0005121">
    <property type="term" value="F:Toll binding"/>
    <property type="evidence" value="ECO:0007669"/>
    <property type="project" value="TreeGrafter"/>
</dbReference>
<dbReference type="Proteomes" id="UP000051574">
    <property type="component" value="Unassembled WGS sequence"/>
</dbReference>
<gene>
    <name evidence="5" type="ORF">AMK59_5785</name>
</gene>
<comment type="caution">
    <text evidence="5">The sequence shown here is derived from an EMBL/GenBank/DDBJ whole genome shotgun (WGS) entry which is preliminary data.</text>
</comment>
<dbReference type="InterPro" id="IPR029034">
    <property type="entry name" value="Cystine-knot_cytokine"/>
</dbReference>
<evidence type="ECO:0000259" key="4">
    <source>
        <dbReference type="Pfam" id="PF16077"/>
    </source>
</evidence>
<dbReference type="OrthoDB" id="6359065at2759"/>
<reference evidence="5 6" key="1">
    <citation type="submission" date="2015-09" db="EMBL/GenBank/DDBJ databases">
        <title>Draft genome of the scarab beetle Oryctes borbonicus.</title>
        <authorList>
            <person name="Meyer J.M."/>
            <person name="Markov G.V."/>
            <person name="Baskaran P."/>
            <person name="Herrmann M."/>
            <person name="Sommer R.J."/>
            <person name="Roedelsperger C."/>
        </authorList>
    </citation>
    <scope>NUCLEOTIDE SEQUENCE [LARGE SCALE GENOMIC DNA]</scope>
    <source>
        <strain evidence="5">OB123</strain>
        <tissue evidence="5">Whole animal</tissue>
    </source>
</reference>
<dbReference type="InterPro" id="IPR032104">
    <property type="entry name" value="Spaetzle"/>
</dbReference>
<organism evidence="5 6">
    <name type="scientific">Oryctes borbonicus</name>
    <dbReference type="NCBI Taxonomy" id="1629725"/>
    <lineage>
        <taxon>Eukaryota</taxon>
        <taxon>Metazoa</taxon>
        <taxon>Ecdysozoa</taxon>
        <taxon>Arthropoda</taxon>
        <taxon>Hexapoda</taxon>
        <taxon>Insecta</taxon>
        <taxon>Pterygota</taxon>
        <taxon>Neoptera</taxon>
        <taxon>Endopterygota</taxon>
        <taxon>Coleoptera</taxon>
        <taxon>Polyphaga</taxon>
        <taxon>Scarabaeiformia</taxon>
        <taxon>Scarabaeidae</taxon>
        <taxon>Dynastinae</taxon>
        <taxon>Oryctes</taxon>
    </lineage>
</organism>
<dbReference type="InterPro" id="IPR052444">
    <property type="entry name" value="Spz/Toll_ligand-like"/>
</dbReference>
<accession>A0A0T6B2B0</accession>
<dbReference type="GO" id="GO:0008083">
    <property type="term" value="F:growth factor activity"/>
    <property type="evidence" value="ECO:0007669"/>
    <property type="project" value="TreeGrafter"/>
</dbReference>
<keyword evidence="6" id="KW-1185">Reference proteome</keyword>
<protein>
    <recommendedName>
        <fullName evidence="4">Spaetzle domain-containing protein</fullName>
    </recommendedName>
</protein>
<dbReference type="GO" id="GO:0005615">
    <property type="term" value="C:extracellular space"/>
    <property type="evidence" value="ECO:0007669"/>
    <property type="project" value="UniProtKB-ARBA"/>
</dbReference>
<evidence type="ECO:0000256" key="3">
    <source>
        <dbReference type="ARBA" id="ARBA00023180"/>
    </source>
</evidence>
<name>A0A0T6B2B0_9SCAR</name>
<feature type="domain" description="Spaetzle" evidence="4">
    <location>
        <begin position="42"/>
        <end position="132"/>
    </location>
</feature>